<sequence length="216" mass="23268">MASLSLMAVTLVGMILIFRVTSGLGQTYEEIVDINGKKVSFGLNNTLVMWNQDGGVSYTSIFLGLGWEGSVAVTDAVLTLNFISSEGLVRTFICSDGILSNVDFSEDLLSQASLVRVRSNASDGTYRLQITQQTDPPVFVQLTPHPIRCEAGVEGTRIKFELTSSSRLTGADSSHGPAAPDVAAATVGSEHKRAANHMQQQPQSQQAHHNSFIELR</sequence>
<evidence type="ECO:0000256" key="1">
    <source>
        <dbReference type="SAM" id="MobiDB-lite"/>
    </source>
</evidence>
<protein>
    <submittedName>
        <fullName evidence="3">Uncharacterized protein</fullName>
    </submittedName>
</protein>
<dbReference type="EMBL" id="JABFUD020000020">
    <property type="protein sequence ID" value="KAI5064508.1"/>
    <property type="molecule type" value="Genomic_DNA"/>
</dbReference>
<feature type="region of interest" description="Disordered" evidence="1">
    <location>
        <begin position="168"/>
        <end position="216"/>
    </location>
</feature>
<feature type="signal peptide" evidence="2">
    <location>
        <begin position="1"/>
        <end position="25"/>
    </location>
</feature>
<dbReference type="AlphaFoldDB" id="A0A9D4Z6V1"/>
<keyword evidence="4" id="KW-1185">Reference proteome</keyword>
<evidence type="ECO:0000256" key="2">
    <source>
        <dbReference type="SAM" id="SignalP"/>
    </source>
</evidence>
<reference evidence="3" key="1">
    <citation type="submission" date="2021-01" db="EMBL/GenBank/DDBJ databases">
        <title>Adiantum capillus-veneris genome.</title>
        <authorList>
            <person name="Fang Y."/>
            <person name="Liao Q."/>
        </authorList>
    </citation>
    <scope>NUCLEOTIDE SEQUENCE</scope>
    <source>
        <strain evidence="3">H3</strain>
        <tissue evidence="3">Leaf</tissue>
    </source>
</reference>
<accession>A0A9D4Z6V1</accession>
<keyword evidence="2" id="KW-0732">Signal</keyword>
<organism evidence="3 4">
    <name type="scientific">Adiantum capillus-veneris</name>
    <name type="common">Maidenhair fern</name>
    <dbReference type="NCBI Taxonomy" id="13818"/>
    <lineage>
        <taxon>Eukaryota</taxon>
        <taxon>Viridiplantae</taxon>
        <taxon>Streptophyta</taxon>
        <taxon>Embryophyta</taxon>
        <taxon>Tracheophyta</taxon>
        <taxon>Polypodiopsida</taxon>
        <taxon>Polypodiidae</taxon>
        <taxon>Polypodiales</taxon>
        <taxon>Pteridineae</taxon>
        <taxon>Pteridaceae</taxon>
        <taxon>Vittarioideae</taxon>
        <taxon>Adiantum</taxon>
    </lineage>
</organism>
<feature type="chain" id="PRO_5039711095" evidence="2">
    <location>
        <begin position="26"/>
        <end position="216"/>
    </location>
</feature>
<dbReference type="Proteomes" id="UP000886520">
    <property type="component" value="Chromosome 20"/>
</dbReference>
<gene>
    <name evidence="3" type="ORF">GOP47_0021178</name>
</gene>
<evidence type="ECO:0000313" key="4">
    <source>
        <dbReference type="Proteomes" id="UP000886520"/>
    </source>
</evidence>
<proteinExistence type="predicted"/>
<comment type="caution">
    <text evidence="3">The sequence shown here is derived from an EMBL/GenBank/DDBJ whole genome shotgun (WGS) entry which is preliminary data.</text>
</comment>
<name>A0A9D4Z6V1_ADICA</name>
<evidence type="ECO:0000313" key="3">
    <source>
        <dbReference type="EMBL" id="KAI5064508.1"/>
    </source>
</evidence>